<feature type="transmembrane region" description="Helical" evidence="1">
    <location>
        <begin position="101"/>
        <end position="122"/>
    </location>
</feature>
<accession>A0A0L7KWH2</accession>
<dbReference type="AlphaFoldDB" id="A0A0L7KWH2"/>
<evidence type="ECO:0000256" key="2">
    <source>
        <dbReference type="SAM" id="SignalP"/>
    </source>
</evidence>
<dbReference type="STRING" id="104452.A0A0L7KWH2"/>
<evidence type="ECO:0000313" key="3">
    <source>
        <dbReference type="EMBL" id="KOB67588.1"/>
    </source>
</evidence>
<keyword evidence="1" id="KW-1133">Transmembrane helix</keyword>
<sequence length="140" mass="15195">MPCTYTCFWALGACLEVVLALVVMQTLGVHGSGCRSIFATIFVIEKFGRKKTMATQFVIFAICVCIRTFLTCILFLARGIIAGLFQAAYVYTPEVLLKNSIAIATGVYSIAALLAAVACLLLPIETKGREMKETITPTMN</sequence>
<feature type="signal peptide" evidence="2">
    <location>
        <begin position="1"/>
        <end position="20"/>
    </location>
</feature>
<dbReference type="Gene3D" id="1.20.1250.20">
    <property type="entry name" value="MFS general substrate transporter like domains"/>
    <property type="match status" value="1"/>
</dbReference>
<keyword evidence="3" id="KW-0813">Transport</keyword>
<keyword evidence="3" id="KW-0762">Sugar transport</keyword>
<gene>
    <name evidence="3" type="ORF">OBRU01_19568</name>
</gene>
<evidence type="ECO:0000256" key="1">
    <source>
        <dbReference type="SAM" id="Phobius"/>
    </source>
</evidence>
<evidence type="ECO:0000313" key="4">
    <source>
        <dbReference type="Proteomes" id="UP000037510"/>
    </source>
</evidence>
<proteinExistence type="predicted"/>
<keyword evidence="4" id="KW-1185">Reference proteome</keyword>
<organism evidence="3 4">
    <name type="scientific">Operophtera brumata</name>
    <name type="common">Winter moth</name>
    <name type="synonym">Phalaena brumata</name>
    <dbReference type="NCBI Taxonomy" id="104452"/>
    <lineage>
        <taxon>Eukaryota</taxon>
        <taxon>Metazoa</taxon>
        <taxon>Ecdysozoa</taxon>
        <taxon>Arthropoda</taxon>
        <taxon>Hexapoda</taxon>
        <taxon>Insecta</taxon>
        <taxon>Pterygota</taxon>
        <taxon>Neoptera</taxon>
        <taxon>Endopterygota</taxon>
        <taxon>Lepidoptera</taxon>
        <taxon>Glossata</taxon>
        <taxon>Ditrysia</taxon>
        <taxon>Geometroidea</taxon>
        <taxon>Geometridae</taxon>
        <taxon>Larentiinae</taxon>
        <taxon>Operophtera</taxon>
    </lineage>
</organism>
<comment type="caution">
    <text evidence="3">The sequence shown here is derived from an EMBL/GenBank/DDBJ whole genome shotgun (WGS) entry which is preliminary data.</text>
</comment>
<feature type="transmembrane region" description="Helical" evidence="1">
    <location>
        <begin position="57"/>
        <end position="81"/>
    </location>
</feature>
<dbReference type="InterPro" id="IPR036259">
    <property type="entry name" value="MFS_trans_sf"/>
</dbReference>
<feature type="chain" id="PRO_5005572834" evidence="2">
    <location>
        <begin position="21"/>
        <end position="140"/>
    </location>
</feature>
<reference evidence="3 4" key="1">
    <citation type="journal article" date="2015" name="Genome Biol. Evol.">
        <title>The genome of winter moth (Operophtera brumata) provides a genomic perspective on sexual dimorphism and phenology.</title>
        <authorList>
            <person name="Derks M.F."/>
            <person name="Smit S."/>
            <person name="Salis L."/>
            <person name="Schijlen E."/>
            <person name="Bossers A."/>
            <person name="Mateman C."/>
            <person name="Pijl A.S."/>
            <person name="de Ridder D."/>
            <person name="Groenen M.A."/>
            <person name="Visser M.E."/>
            <person name="Megens H.J."/>
        </authorList>
    </citation>
    <scope>NUCLEOTIDE SEQUENCE [LARGE SCALE GENOMIC DNA]</scope>
    <source>
        <strain evidence="3">WM2013NL</strain>
        <tissue evidence="3">Head and thorax</tissue>
    </source>
</reference>
<keyword evidence="1" id="KW-0472">Membrane</keyword>
<dbReference type="Proteomes" id="UP000037510">
    <property type="component" value="Unassembled WGS sequence"/>
</dbReference>
<dbReference type="EMBL" id="JTDY01004926">
    <property type="protein sequence ID" value="KOB67588.1"/>
    <property type="molecule type" value="Genomic_DNA"/>
</dbReference>
<keyword evidence="2" id="KW-0732">Signal</keyword>
<name>A0A0L7KWH2_OPEBR</name>
<keyword evidence="1" id="KW-0812">Transmembrane</keyword>
<dbReference type="SUPFAM" id="SSF103473">
    <property type="entry name" value="MFS general substrate transporter"/>
    <property type="match status" value="1"/>
</dbReference>
<protein>
    <submittedName>
        <fullName evidence="3">Putative sugar transporter</fullName>
    </submittedName>
</protein>